<feature type="region of interest" description="Disordered" evidence="1">
    <location>
        <begin position="200"/>
        <end position="219"/>
    </location>
</feature>
<keyword evidence="3" id="KW-1185">Reference proteome</keyword>
<comment type="caution">
    <text evidence="2">The sequence shown here is derived from an EMBL/GenBank/DDBJ whole genome shotgun (WGS) entry which is preliminary data.</text>
</comment>
<dbReference type="OrthoDB" id="1875420at2759"/>
<proteinExistence type="predicted"/>
<dbReference type="PANTHER" id="PTHR33785">
    <property type="entry name" value="OS06G0550800 PROTEIN"/>
    <property type="match status" value="1"/>
</dbReference>
<name>A0A9Q0R3V7_9MAGN</name>
<gene>
    <name evidence="2" type="ORF">NE237_032946</name>
</gene>
<dbReference type="PANTHER" id="PTHR33785:SF5">
    <property type="entry name" value="SERINE_ARGININE REPETITIVE MATRIX PROTEIN"/>
    <property type="match status" value="1"/>
</dbReference>
<organism evidence="2 3">
    <name type="scientific">Protea cynaroides</name>
    <dbReference type="NCBI Taxonomy" id="273540"/>
    <lineage>
        <taxon>Eukaryota</taxon>
        <taxon>Viridiplantae</taxon>
        <taxon>Streptophyta</taxon>
        <taxon>Embryophyta</taxon>
        <taxon>Tracheophyta</taxon>
        <taxon>Spermatophyta</taxon>
        <taxon>Magnoliopsida</taxon>
        <taxon>Proteales</taxon>
        <taxon>Proteaceae</taxon>
        <taxon>Protea</taxon>
    </lineage>
</organism>
<sequence length="338" mass="38190">MEHSWESSSISRDEKVEPIELFEEKWFFNNLFLRTAMVRCASDPTSSLSICQEMTAKSLGDKRSSSITEVPRNLLRSPSLPPCIGRPESAEADHSNQQSSVIITSEVLPPRQTSKNMMQDTSVGSHGVQKESKVDNPNKDIENPGKQSSSITEGLWVDGPVHHDLARTPSLPSSVGKEKVAVMEEDGHGSRKLMRQLSFNPSSFLPPQHKYKTMAPRHRLRRETKVDVTNKGSEKLSRRKTMGDLEIEELRGFMELGFTFNEEDLNPSVVNLIPGLRTRSEENLDEDKERRPYLSEAWTEQKSAPLMPNLVEKKSVGDIKEQLKYWAQAVASNVRQEC</sequence>
<dbReference type="InterPro" id="IPR012881">
    <property type="entry name" value="DUF1685"/>
</dbReference>
<evidence type="ECO:0000313" key="3">
    <source>
        <dbReference type="Proteomes" id="UP001141806"/>
    </source>
</evidence>
<feature type="region of interest" description="Disordered" evidence="1">
    <location>
        <begin position="73"/>
        <end position="153"/>
    </location>
</feature>
<evidence type="ECO:0000256" key="1">
    <source>
        <dbReference type="SAM" id="MobiDB-lite"/>
    </source>
</evidence>
<feature type="compositionally biased region" description="Basic residues" evidence="1">
    <location>
        <begin position="209"/>
        <end position="219"/>
    </location>
</feature>
<feature type="compositionally biased region" description="Basic and acidic residues" evidence="1">
    <location>
        <begin position="128"/>
        <end position="143"/>
    </location>
</feature>
<protein>
    <submittedName>
        <fullName evidence="2">Uncharacterized protein</fullName>
    </submittedName>
</protein>
<dbReference type="Proteomes" id="UP001141806">
    <property type="component" value="Unassembled WGS sequence"/>
</dbReference>
<dbReference type="AlphaFoldDB" id="A0A9Q0R3V7"/>
<accession>A0A9Q0R3V7</accession>
<feature type="compositionally biased region" description="Polar residues" evidence="1">
    <location>
        <begin position="111"/>
        <end position="124"/>
    </location>
</feature>
<dbReference type="Pfam" id="PF07939">
    <property type="entry name" value="DUF1685"/>
    <property type="match status" value="1"/>
</dbReference>
<dbReference type="EMBL" id="JAMYWD010000001">
    <property type="protein sequence ID" value="KAJ4982109.1"/>
    <property type="molecule type" value="Genomic_DNA"/>
</dbReference>
<evidence type="ECO:0000313" key="2">
    <source>
        <dbReference type="EMBL" id="KAJ4982109.1"/>
    </source>
</evidence>
<reference evidence="2" key="1">
    <citation type="journal article" date="2023" name="Plant J.">
        <title>The genome of the king protea, Protea cynaroides.</title>
        <authorList>
            <person name="Chang J."/>
            <person name="Duong T.A."/>
            <person name="Schoeman C."/>
            <person name="Ma X."/>
            <person name="Roodt D."/>
            <person name="Barker N."/>
            <person name="Li Z."/>
            <person name="Van de Peer Y."/>
            <person name="Mizrachi E."/>
        </authorList>
    </citation>
    <scope>NUCLEOTIDE SEQUENCE</scope>
    <source>
        <tissue evidence="2">Young leaves</tissue>
    </source>
</reference>